<comment type="caution">
    <text evidence="7">The sequence shown here is derived from an EMBL/GenBank/DDBJ whole genome shotgun (WGS) entry which is preliminary data.</text>
</comment>
<keyword evidence="3 6" id="KW-1133">Transmembrane helix</keyword>
<feature type="transmembrane region" description="Helical" evidence="6">
    <location>
        <begin position="586"/>
        <end position="612"/>
    </location>
</feature>
<gene>
    <name evidence="7" type="ORF">DFH07DRAFT_759495</name>
</gene>
<evidence type="ECO:0000256" key="2">
    <source>
        <dbReference type="ARBA" id="ARBA00022692"/>
    </source>
</evidence>
<feature type="transmembrane region" description="Helical" evidence="6">
    <location>
        <begin position="442"/>
        <end position="466"/>
    </location>
</feature>
<feature type="transmembrane region" description="Helical" evidence="6">
    <location>
        <begin position="632"/>
        <end position="651"/>
    </location>
</feature>
<dbReference type="AlphaFoldDB" id="A0AAD7HMM1"/>
<dbReference type="EMBL" id="JARJLG010000247">
    <property type="protein sequence ID" value="KAJ7723459.1"/>
    <property type="molecule type" value="Genomic_DNA"/>
</dbReference>
<name>A0AAD7HMM1_9AGAR</name>
<dbReference type="SUPFAM" id="SSF103473">
    <property type="entry name" value="MFS general substrate transporter"/>
    <property type="match status" value="1"/>
</dbReference>
<protein>
    <submittedName>
        <fullName evidence="7">Major facilitator superfamily domain-containing protein</fullName>
    </submittedName>
</protein>
<evidence type="ECO:0000313" key="7">
    <source>
        <dbReference type="EMBL" id="KAJ7723459.1"/>
    </source>
</evidence>
<accession>A0AAD7HMM1</accession>
<feature type="transmembrane region" description="Helical" evidence="6">
    <location>
        <begin position="264"/>
        <end position="287"/>
    </location>
</feature>
<dbReference type="Pfam" id="PF07690">
    <property type="entry name" value="MFS_1"/>
    <property type="match status" value="1"/>
</dbReference>
<dbReference type="InterPro" id="IPR011701">
    <property type="entry name" value="MFS"/>
</dbReference>
<dbReference type="Proteomes" id="UP001215280">
    <property type="component" value="Unassembled WGS sequence"/>
</dbReference>
<dbReference type="GO" id="GO:0022857">
    <property type="term" value="F:transmembrane transporter activity"/>
    <property type="evidence" value="ECO:0007669"/>
    <property type="project" value="InterPro"/>
</dbReference>
<dbReference type="InterPro" id="IPR036259">
    <property type="entry name" value="MFS_trans_sf"/>
</dbReference>
<feature type="transmembrane region" description="Helical" evidence="6">
    <location>
        <begin position="227"/>
        <end position="252"/>
    </location>
</feature>
<feature type="region of interest" description="Disordered" evidence="5">
    <location>
        <begin position="133"/>
        <end position="155"/>
    </location>
</feature>
<evidence type="ECO:0000256" key="5">
    <source>
        <dbReference type="SAM" id="MobiDB-lite"/>
    </source>
</evidence>
<keyword evidence="2 6" id="KW-0812">Transmembrane</keyword>
<keyword evidence="8" id="KW-1185">Reference proteome</keyword>
<evidence type="ECO:0000256" key="4">
    <source>
        <dbReference type="ARBA" id="ARBA00023136"/>
    </source>
</evidence>
<evidence type="ECO:0000313" key="8">
    <source>
        <dbReference type="Proteomes" id="UP001215280"/>
    </source>
</evidence>
<feature type="transmembrane region" description="Helical" evidence="6">
    <location>
        <begin position="500"/>
        <end position="520"/>
    </location>
</feature>
<feature type="region of interest" description="Disordered" evidence="5">
    <location>
        <begin position="661"/>
        <end position="710"/>
    </location>
</feature>
<evidence type="ECO:0000256" key="1">
    <source>
        <dbReference type="ARBA" id="ARBA00004141"/>
    </source>
</evidence>
<feature type="transmembrane region" description="Helical" evidence="6">
    <location>
        <begin position="545"/>
        <end position="574"/>
    </location>
</feature>
<evidence type="ECO:0000256" key="6">
    <source>
        <dbReference type="SAM" id="Phobius"/>
    </source>
</evidence>
<feature type="compositionally biased region" description="Polar residues" evidence="5">
    <location>
        <begin position="691"/>
        <end position="710"/>
    </location>
</feature>
<feature type="transmembrane region" description="Helical" evidence="6">
    <location>
        <begin position="195"/>
        <end position="215"/>
    </location>
</feature>
<dbReference type="PANTHER" id="PTHR23507:SF1">
    <property type="entry name" value="FI18259P1-RELATED"/>
    <property type="match status" value="1"/>
</dbReference>
<dbReference type="PANTHER" id="PTHR23507">
    <property type="entry name" value="ZGC:174356"/>
    <property type="match status" value="1"/>
</dbReference>
<keyword evidence="4 6" id="KW-0472">Membrane</keyword>
<organism evidence="7 8">
    <name type="scientific">Mycena maculata</name>
    <dbReference type="NCBI Taxonomy" id="230809"/>
    <lineage>
        <taxon>Eukaryota</taxon>
        <taxon>Fungi</taxon>
        <taxon>Dikarya</taxon>
        <taxon>Basidiomycota</taxon>
        <taxon>Agaricomycotina</taxon>
        <taxon>Agaricomycetes</taxon>
        <taxon>Agaricomycetidae</taxon>
        <taxon>Agaricales</taxon>
        <taxon>Marasmiineae</taxon>
        <taxon>Mycenaceae</taxon>
        <taxon>Mycena</taxon>
    </lineage>
</organism>
<feature type="transmembrane region" description="Helical" evidence="6">
    <location>
        <begin position="403"/>
        <end position="422"/>
    </location>
</feature>
<feature type="transmembrane region" description="Helical" evidence="6">
    <location>
        <begin position="164"/>
        <end position="183"/>
    </location>
</feature>
<feature type="transmembrane region" description="Helical" evidence="6">
    <location>
        <begin position="307"/>
        <end position="328"/>
    </location>
</feature>
<feature type="transmembrane region" description="Helical" evidence="6">
    <location>
        <begin position="68"/>
        <end position="86"/>
    </location>
</feature>
<proteinExistence type="predicted"/>
<dbReference type="GO" id="GO:0016020">
    <property type="term" value="C:membrane"/>
    <property type="evidence" value="ECO:0007669"/>
    <property type="project" value="UniProtKB-SubCell"/>
</dbReference>
<dbReference type="Gene3D" id="1.20.1250.20">
    <property type="entry name" value="MFS general substrate transporter like domains"/>
    <property type="match status" value="1"/>
</dbReference>
<sequence length="710" mass="76239">MSHSDSDGEEEAFETETDPLITIFPSRSRSVNRTVNISATVGEREPLLGDSAVPIQSRKKPFYRARPLWIVPFAITASLVRGMTLAPRVEVFTQLSCSRLHPNHYNHTTNTLLETPFYYGSLEPGRPFTAPVEGPWNNDDDDPRQIPSRRCTSDPAVTAGAARIQTMFTTTMGLLSAFTTGWWGHFGERHGRTKVLAMATFGLFLTDLTFILASTPSSPLSAHGHKLLIVAPVIEGLLGGWSTLHSATSAYISDCTSSGSRASVFSRFTGVTFLGFSLGPIIGGWLIRHPIGLFAGAPHPGQSQSVTSVFCVAALGSFVNVCLMLFVYPESVSKEKRDLASGHSKGKGPLRTSEAVAAGTQDTESLVTDRIGTRILRGLLTPLAFFFPVPIYIKGSTRKRRDWSLTLVATAMFGYMLSAGLYQIKYLYGSHVYDWGPEQLSYYISAMGGGRALFLLFLFPLVISVFKPKSQLPKTPGVKAVKPKPTKEHLSREIKFDLRLARISLVIDILANTAIILAPAPLHTQLVQNAAGTTNVDSQFRNSQALFVVASGMASWGAGLVPAIQSLALCIVQARALLEADSQDDAVVVDVGVGAGGLFGALAMLQAIGQMILGPLLFGLVYSGTVATYPKAVFATAIGILFVALAAMLLARSPLGDLKGKAPVRRRRRDAAEEEERGRSRVSKDLGGYGSTSEAGSPPQQGTSSSAISN</sequence>
<comment type="subcellular location">
    <subcellularLocation>
        <location evidence="1">Membrane</location>
        <topology evidence="1">Multi-pass membrane protein</topology>
    </subcellularLocation>
</comment>
<reference evidence="7" key="1">
    <citation type="submission" date="2023-03" db="EMBL/GenBank/DDBJ databases">
        <title>Massive genome expansion in bonnet fungi (Mycena s.s.) driven by repeated elements and novel gene families across ecological guilds.</title>
        <authorList>
            <consortium name="Lawrence Berkeley National Laboratory"/>
            <person name="Harder C.B."/>
            <person name="Miyauchi S."/>
            <person name="Viragh M."/>
            <person name="Kuo A."/>
            <person name="Thoen E."/>
            <person name="Andreopoulos B."/>
            <person name="Lu D."/>
            <person name="Skrede I."/>
            <person name="Drula E."/>
            <person name="Henrissat B."/>
            <person name="Morin E."/>
            <person name="Kohler A."/>
            <person name="Barry K."/>
            <person name="LaButti K."/>
            <person name="Morin E."/>
            <person name="Salamov A."/>
            <person name="Lipzen A."/>
            <person name="Mereny Z."/>
            <person name="Hegedus B."/>
            <person name="Baldrian P."/>
            <person name="Stursova M."/>
            <person name="Weitz H."/>
            <person name="Taylor A."/>
            <person name="Grigoriev I.V."/>
            <person name="Nagy L.G."/>
            <person name="Martin F."/>
            <person name="Kauserud H."/>
        </authorList>
    </citation>
    <scope>NUCLEOTIDE SEQUENCE</scope>
    <source>
        <strain evidence="7">CBHHK188m</strain>
    </source>
</reference>
<evidence type="ECO:0000256" key="3">
    <source>
        <dbReference type="ARBA" id="ARBA00022989"/>
    </source>
</evidence>